<evidence type="ECO:0000313" key="11">
    <source>
        <dbReference type="EMBL" id="SIO03681.1"/>
    </source>
</evidence>
<name>A0A1N6G8A8_9BURK</name>
<feature type="binding site" evidence="9">
    <location>
        <position position="210"/>
    </location>
    <ligand>
        <name>substrate</name>
    </ligand>
</feature>
<dbReference type="GO" id="GO:0042351">
    <property type="term" value="P:'de novo' GDP-L-fucose biosynthetic process"/>
    <property type="evidence" value="ECO:0007669"/>
    <property type="project" value="UniProtKB-UniRule"/>
</dbReference>
<keyword evidence="7 9" id="KW-0511">Multifunctional enzyme</keyword>
<gene>
    <name evidence="9" type="primary">fcl</name>
    <name evidence="11" type="ORF">SAMN05444165_0617</name>
</gene>
<dbReference type="Gene3D" id="3.40.50.720">
    <property type="entry name" value="NAD(P)-binding Rossmann-like Domain"/>
    <property type="match status" value="1"/>
</dbReference>
<evidence type="ECO:0000256" key="7">
    <source>
        <dbReference type="ARBA" id="ARBA00023268"/>
    </source>
</evidence>
<dbReference type="CDD" id="cd05239">
    <property type="entry name" value="GDP_FS_SDR_e"/>
    <property type="match status" value="1"/>
</dbReference>
<feature type="binding site" evidence="9">
    <location>
        <position position="141"/>
    </location>
    <ligand>
        <name>NADP(+)</name>
        <dbReference type="ChEBI" id="CHEBI:58349"/>
    </ligand>
</feature>
<dbReference type="InterPro" id="IPR028614">
    <property type="entry name" value="GDP_fucose/colitose_synth"/>
</dbReference>
<keyword evidence="4 9" id="KW-0521">NADP</keyword>
<dbReference type="GO" id="GO:0070401">
    <property type="term" value="F:NADP+ binding"/>
    <property type="evidence" value="ECO:0007669"/>
    <property type="project" value="UniProtKB-UniRule"/>
</dbReference>
<evidence type="ECO:0000256" key="3">
    <source>
        <dbReference type="ARBA" id="ARBA00012371"/>
    </source>
</evidence>
<feature type="binding site" evidence="9">
    <location>
        <position position="180"/>
    </location>
    <ligand>
        <name>NADP(+)</name>
        <dbReference type="ChEBI" id="CHEBI:58349"/>
    </ligand>
</feature>
<evidence type="ECO:0000256" key="2">
    <source>
        <dbReference type="ARBA" id="ARBA00005959"/>
    </source>
</evidence>
<evidence type="ECO:0000259" key="10">
    <source>
        <dbReference type="Pfam" id="PF01370"/>
    </source>
</evidence>
<dbReference type="InterPro" id="IPR001509">
    <property type="entry name" value="Epimerase_deHydtase"/>
</dbReference>
<dbReference type="HAMAP" id="MF_00956">
    <property type="entry name" value="GDP_fucose_synth"/>
    <property type="match status" value="1"/>
</dbReference>
<comment type="catalytic activity">
    <reaction evidence="8 9">
        <text>GDP-beta-L-fucose + NADP(+) = GDP-4-dehydro-alpha-D-rhamnose + NADPH + H(+)</text>
        <dbReference type="Rhea" id="RHEA:18885"/>
        <dbReference type="ChEBI" id="CHEBI:15378"/>
        <dbReference type="ChEBI" id="CHEBI:57273"/>
        <dbReference type="ChEBI" id="CHEBI:57783"/>
        <dbReference type="ChEBI" id="CHEBI:57964"/>
        <dbReference type="ChEBI" id="CHEBI:58349"/>
        <dbReference type="EC" id="1.1.1.271"/>
    </reaction>
</comment>
<dbReference type="InterPro" id="IPR036291">
    <property type="entry name" value="NAD(P)-bd_dom_sf"/>
</dbReference>
<evidence type="ECO:0000256" key="5">
    <source>
        <dbReference type="ARBA" id="ARBA00023002"/>
    </source>
</evidence>
<dbReference type="PANTHER" id="PTHR43238:SF1">
    <property type="entry name" value="GDP-L-FUCOSE SYNTHASE"/>
    <property type="match status" value="1"/>
</dbReference>
<dbReference type="FunFam" id="3.40.50.720:FF:000101">
    <property type="entry name" value="GDP-L-fucose synthase"/>
    <property type="match status" value="1"/>
</dbReference>
<organism evidence="11 12">
    <name type="scientific">Paraburkholderia phenazinium</name>
    <dbReference type="NCBI Taxonomy" id="60549"/>
    <lineage>
        <taxon>Bacteria</taxon>
        <taxon>Pseudomonadati</taxon>
        <taxon>Pseudomonadota</taxon>
        <taxon>Betaproteobacteria</taxon>
        <taxon>Burkholderiales</taxon>
        <taxon>Burkholderiaceae</taxon>
        <taxon>Paraburkholderia</taxon>
    </lineage>
</organism>
<dbReference type="AlphaFoldDB" id="A0A1N6G8A8"/>
<keyword evidence="12" id="KW-1185">Reference proteome</keyword>
<dbReference type="Proteomes" id="UP000185151">
    <property type="component" value="Unassembled WGS sequence"/>
</dbReference>
<protein>
    <recommendedName>
        <fullName evidence="3 9">GDP-L-fucose synthase</fullName>
        <ecNumber evidence="3 9">1.1.1.271</ecNumber>
    </recommendedName>
    <alternativeName>
        <fullName evidence="9">GDP-4-keto-6-deoxy-D-mannose-3,5-epimerase-4-reductase</fullName>
    </alternativeName>
</protein>
<reference evidence="11 12" key="1">
    <citation type="submission" date="2016-11" db="EMBL/GenBank/DDBJ databases">
        <authorList>
            <person name="Jaros S."/>
            <person name="Januszkiewicz K."/>
            <person name="Wedrychowicz H."/>
        </authorList>
    </citation>
    <scope>NUCLEOTIDE SEQUENCE [LARGE SCALE GENOMIC DNA]</scope>
    <source>
        <strain evidence="11 12">GAS95</strain>
    </source>
</reference>
<evidence type="ECO:0000256" key="4">
    <source>
        <dbReference type="ARBA" id="ARBA00022857"/>
    </source>
</evidence>
<comment type="pathway">
    <text evidence="1 9">Nucleotide-sugar biosynthesis; GDP-L-fucose biosynthesis via de novo pathway; GDP-L-fucose from GDP-alpha-D-mannose: step 2/2.</text>
</comment>
<feature type="binding site" evidence="9">
    <location>
        <begin position="11"/>
        <end position="17"/>
    </location>
    <ligand>
        <name>NADP(+)</name>
        <dbReference type="ChEBI" id="CHEBI:58349"/>
    </ligand>
</feature>
<keyword evidence="6 9" id="KW-0413">Isomerase</keyword>
<dbReference type="PANTHER" id="PTHR43238">
    <property type="entry name" value="GDP-L-FUCOSE SYNTHASE"/>
    <property type="match status" value="1"/>
</dbReference>
<feature type="domain" description="NAD-dependent epimerase/dehydratase" evidence="10">
    <location>
        <begin position="8"/>
        <end position="246"/>
    </location>
</feature>
<evidence type="ECO:0000313" key="12">
    <source>
        <dbReference type="Proteomes" id="UP000185151"/>
    </source>
</evidence>
<feature type="active site" description="Proton donor/acceptor" evidence="9">
    <location>
        <position position="137"/>
    </location>
</feature>
<dbReference type="Gene3D" id="3.90.25.10">
    <property type="entry name" value="UDP-galactose 4-epimerase, domain 1"/>
    <property type="match status" value="1"/>
</dbReference>
<dbReference type="EC" id="1.1.1.271" evidence="3 9"/>
<feature type="site" description="Important for catalytic activity" evidence="9">
    <location>
        <position position="110"/>
    </location>
</feature>
<feature type="binding site" evidence="9">
    <location>
        <position position="279"/>
    </location>
    <ligand>
        <name>substrate</name>
    </ligand>
</feature>
<evidence type="ECO:0000256" key="8">
    <source>
        <dbReference type="ARBA" id="ARBA00051935"/>
    </source>
</evidence>
<accession>A0A1N6G8A8</accession>
<dbReference type="GO" id="GO:0016853">
    <property type="term" value="F:isomerase activity"/>
    <property type="evidence" value="ECO:0007669"/>
    <property type="project" value="UniProtKB-KW"/>
</dbReference>
<dbReference type="OrthoDB" id="9811425at2"/>
<feature type="binding site" evidence="9">
    <location>
        <position position="188"/>
    </location>
    <ligand>
        <name>substrate</name>
    </ligand>
</feature>
<feature type="site" description="Important for catalytic activity" evidence="9">
    <location>
        <position position="108"/>
    </location>
</feature>
<dbReference type="Pfam" id="PF01370">
    <property type="entry name" value="Epimerase"/>
    <property type="match status" value="1"/>
</dbReference>
<proteinExistence type="inferred from homology"/>
<evidence type="ECO:0000256" key="1">
    <source>
        <dbReference type="ARBA" id="ARBA00004883"/>
    </source>
</evidence>
<feature type="binding site" evidence="9">
    <location>
        <position position="203"/>
    </location>
    <ligand>
        <name>substrate</name>
    </ligand>
</feature>
<evidence type="ECO:0000256" key="9">
    <source>
        <dbReference type="HAMAP-Rule" id="MF_00956"/>
    </source>
</evidence>
<dbReference type="RefSeq" id="WP_074294180.1">
    <property type="nucleotide sequence ID" value="NZ_FSRU01000001.1"/>
</dbReference>
<dbReference type="UniPathway" id="UPA00128">
    <property type="reaction ID" value="UER00191"/>
</dbReference>
<dbReference type="EMBL" id="FSRU01000001">
    <property type="protein sequence ID" value="SIO03681.1"/>
    <property type="molecule type" value="Genomic_DNA"/>
</dbReference>
<evidence type="ECO:0000256" key="6">
    <source>
        <dbReference type="ARBA" id="ARBA00023235"/>
    </source>
</evidence>
<comment type="similarity">
    <text evidence="2 9">Belongs to the NAD(P)-dependent epimerase/dehydratase family. Fucose synthase subfamily.</text>
</comment>
<comment type="caution">
    <text evidence="9">Lacks conserved residue(s) required for the propagation of feature annotation.</text>
</comment>
<comment type="function">
    <text evidence="9">Catalyzes the two-step NADP-dependent conversion of GDP-4-dehydro-6-deoxy-D-mannose to GDP-fucose, involving an epimerase and a reductase reaction.</text>
</comment>
<dbReference type="GO" id="GO:0050577">
    <property type="term" value="F:GDP-L-fucose synthase activity"/>
    <property type="evidence" value="ECO:0007669"/>
    <property type="project" value="UniProtKB-UniRule"/>
</dbReference>
<feature type="binding site" evidence="9">
    <location>
        <begin position="164"/>
        <end position="167"/>
    </location>
    <ligand>
        <name>NADP(+)</name>
        <dbReference type="ChEBI" id="CHEBI:58349"/>
    </ligand>
</feature>
<sequence length="323" mass="35988">MSKEIRTFVAGHNGMVGRAVVRHLAALEFCTVVTRKRDELDLTDKHAVESFFQSEDIDHVYLAAAKVGGIKANSVYPAEFIYDNLMIEANVIDQAYRAGVERLMFFGSSCIYPKFADQPISERALLSGYLEPTNEPYAIAKIAGLKLCESYNRQYGTDFRSVMPTNLYGPDDNYHPENSHVVPALIRRMHEAKVRGQASVMVWGSGTPRRELLYVDDLAFAAVKIMQIASEEWKQECEASTSHINIGTGIDLSIADLARSIARVVGYEGEIRFDPSKPDGTPRKLLDVRRLHAHGIRATTELEDGLAVAYADFCERHGEQVSA</sequence>
<keyword evidence="5 9" id="KW-0560">Oxidoreductase</keyword>
<dbReference type="SUPFAM" id="SSF51735">
    <property type="entry name" value="NAD(P)-binding Rossmann-fold domains"/>
    <property type="match status" value="1"/>
</dbReference>